<keyword evidence="4 9" id="KW-0812">Transmembrane</keyword>
<evidence type="ECO:0000256" key="9">
    <source>
        <dbReference type="SAM" id="Phobius"/>
    </source>
</evidence>
<feature type="region of interest" description="Disordered" evidence="8">
    <location>
        <begin position="843"/>
        <end position="868"/>
    </location>
</feature>
<feature type="transmembrane region" description="Helical" evidence="9">
    <location>
        <begin position="224"/>
        <end position="242"/>
    </location>
</feature>
<feature type="domain" description="Acyltransferase 3" evidence="10">
    <location>
        <begin position="2"/>
        <end position="336"/>
    </location>
</feature>
<feature type="transmembrane region" description="Helical" evidence="9">
    <location>
        <begin position="195"/>
        <end position="212"/>
    </location>
</feature>
<dbReference type="PANTHER" id="PTHR23028:SF53">
    <property type="entry name" value="ACYL_TRANSF_3 DOMAIN-CONTAINING PROTEIN"/>
    <property type="match status" value="1"/>
</dbReference>
<keyword evidence="3" id="KW-0808">Transferase</keyword>
<dbReference type="Gene3D" id="3.40.50.1110">
    <property type="entry name" value="SGNH hydrolase"/>
    <property type="match status" value="2"/>
</dbReference>
<evidence type="ECO:0000256" key="7">
    <source>
        <dbReference type="ARBA" id="ARBA00023315"/>
    </source>
</evidence>
<feature type="transmembrane region" description="Helical" evidence="9">
    <location>
        <begin position="131"/>
        <end position="149"/>
    </location>
</feature>
<feature type="domain" description="SGNH" evidence="11">
    <location>
        <begin position="617"/>
        <end position="826"/>
    </location>
</feature>
<dbReference type="InterPro" id="IPR036514">
    <property type="entry name" value="SGNH_hydro_sf"/>
</dbReference>
<keyword evidence="5 9" id="KW-1133">Transmembrane helix</keyword>
<dbReference type="GO" id="GO:0005886">
    <property type="term" value="C:plasma membrane"/>
    <property type="evidence" value="ECO:0007669"/>
    <property type="project" value="UniProtKB-SubCell"/>
</dbReference>
<evidence type="ECO:0000259" key="10">
    <source>
        <dbReference type="Pfam" id="PF01757"/>
    </source>
</evidence>
<feature type="transmembrane region" description="Helical" evidence="9">
    <location>
        <begin position="58"/>
        <end position="78"/>
    </location>
</feature>
<feature type="transmembrane region" description="Helical" evidence="9">
    <location>
        <begin position="291"/>
        <end position="308"/>
    </location>
</feature>
<feature type="transmembrane region" description="Helical" evidence="9">
    <location>
        <begin position="349"/>
        <end position="368"/>
    </location>
</feature>
<dbReference type="Pfam" id="PF01757">
    <property type="entry name" value="Acyl_transf_3"/>
    <property type="match status" value="1"/>
</dbReference>
<dbReference type="PANTHER" id="PTHR23028">
    <property type="entry name" value="ACETYLTRANSFERASE"/>
    <property type="match status" value="1"/>
</dbReference>
<evidence type="ECO:0000256" key="8">
    <source>
        <dbReference type="SAM" id="MobiDB-lite"/>
    </source>
</evidence>
<evidence type="ECO:0000313" key="13">
    <source>
        <dbReference type="Proteomes" id="UP000727993"/>
    </source>
</evidence>
<proteinExistence type="predicted"/>
<sequence length="868" mass="94751">MLIVVLFHLDLPWMKGGYLGVDIFFVLSGFLITTLLVQEWTTHGRIDLKQFWIRRARRLLPAMLLVLFAVAGFAVLFAESEQLDDIRSQGLASLFYVTNWARAFDTTSYFDQFAAKSPLEHYWSLAIEEQFYLVWPVITVALFSWRSRASGALTRGQRYDVPLWLVGAVGAAASAGLMALLYTPDNFSLYFRTDTRVQGLLIGVALAALYDGLGKRLLSSPPKWLVPVGWGAAAVFLVAAMADVPPALLYQGGFLVIAVLSATVIVAAMAGQRSSLDRALSLRPFRFFGRISYGLYLWHWPIILALTPQRTGLSLPALNVLRFGLSVGAAMLSLLLIEVPIRERRMPVRLELVGIAVTPVLIAIALIAGTTGAEQTLEEAYASDQEAAAPPVEAVKSVEPPAQLSTLVLGDELARSLPADWGDADGDGPEQQEVTLAGSGCDDAATLCEGWRDRWEALVRQNDPDVVVVGVRNWEPFDDTNTPIDVFDSAKNERAYTESMERLVRQLGAGPTAEGGRTVVLLTAPPINDPTSFDAFAVERSREAAQQVATRSGGDVEHVQLGSLWCGQVQCVDTARLNPAEGEFNLISPNPEAFGGALAGVARRSVRRHLTQEAMGDQLRVLLFGDSVAWSIGSNFFGATDARSTPFLLWNKAEFSCFPDPAPGRRQGLPGTVTTECPDWAQRWPTYVEEFAPDIVLVPVSQWMILDREVDGRNIPFDSDEMRQRIEKYYGQMIDALSQDGSLVVLTTVIPNVESTNAASIEKNLDDTRRREVALNEIIAELVASRSEDAELIDLAGWICDGTDCTEEIDGVRLRPDGGHFTPDSSPLAGAFLSEELQRIAKERGLGPEAPTVNPEAAADEAAADADN</sequence>
<organism evidence="12 13">
    <name type="scientific">Candidatus Neomicrothrix subdominans</name>
    <dbReference type="NCBI Taxonomy" id="2954438"/>
    <lineage>
        <taxon>Bacteria</taxon>
        <taxon>Bacillati</taxon>
        <taxon>Actinomycetota</taxon>
        <taxon>Acidimicrobiia</taxon>
        <taxon>Acidimicrobiales</taxon>
        <taxon>Microthrixaceae</taxon>
        <taxon>Candidatus Neomicrothrix</taxon>
    </lineage>
</organism>
<dbReference type="GO" id="GO:0016747">
    <property type="term" value="F:acyltransferase activity, transferring groups other than amino-acyl groups"/>
    <property type="evidence" value="ECO:0007669"/>
    <property type="project" value="InterPro"/>
</dbReference>
<accession>A0A936TDA7</accession>
<feature type="transmembrane region" description="Helical" evidence="9">
    <location>
        <begin position="248"/>
        <end position="270"/>
    </location>
</feature>
<keyword evidence="2" id="KW-1003">Cell membrane</keyword>
<comment type="caution">
    <text evidence="12">The sequence shown here is derived from an EMBL/GenBank/DDBJ whole genome shotgun (WGS) entry which is preliminary data.</text>
</comment>
<feature type="transmembrane region" description="Helical" evidence="9">
    <location>
        <begin position="161"/>
        <end position="183"/>
    </location>
</feature>
<dbReference type="SUPFAM" id="SSF52266">
    <property type="entry name" value="SGNH hydrolase"/>
    <property type="match status" value="1"/>
</dbReference>
<evidence type="ECO:0000256" key="3">
    <source>
        <dbReference type="ARBA" id="ARBA00022679"/>
    </source>
</evidence>
<keyword evidence="7 12" id="KW-0012">Acyltransferase</keyword>
<dbReference type="AlphaFoldDB" id="A0A936TDA7"/>
<evidence type="ECO:0000256" key="2">
    <source>
        <dbReference type="ARBA" id="ARBA00022475"/>
    </source>
</evidence>
<name>A0A936TDA7_9ACTN</name>
<feature type="transmembrane region" description="Helical" evidence="9">
    <location>
        <begin position="320"/>
        <end position="337"/>
    </location>
</feature>
<gene>
    <name evidence="12" type="ORF">IPN02_11255</name>
</gene>
<evidence type="ECO:0000256" key="5">
    <source>
        <dbReference type="ARBA" id="ARBA00022989"/>
    </source>
</evidence>
<evidence type="ECO:0000256" key="1">
    <source>
        <dbReference type="ARBA" id="ARBA00004651"/>
    </source>
</evidence>
<feature type="compositionally biased region" description="Acidic residues" evidence="8">
    <location>
        <begin position="858"/>
        <end position="868"/>
    </location>
</feature>
<evidence type="ECO:0000256" key="4">
    <source>
        <dbReference type="ARBA" id="ARBA00022692"/>
    </source>
</evidence>
<protein>
    <submittedName>
        <fullName evidence="12">Acyltransferase</fullName>
    </submittedName>
</protein>
<evidence type="ECO:0000259" key="11">
    <source>
        <dbReference type="Pfam" id="PF19040"/>
    </source>
</evidence>
<dbReference type="InterPro" id="IPR002656">
    <property type="entry name" value="Acyl_transf_3_dom"/>
</dbReference>
<comment type="subcellular location">
    <subcellularLocation>
        <location evidence="1">Cell membrane</location>
        <topology evidence="1">Multi-pass membrane protein</topology>
    </subcellularLocation>
</comment>
<evidence type="ECO:0000256" key="6">
    <source>
        <dbReference type="ARBA" id="ARBA00023136"/>
    </source>
</evidence>
<dbReference type="EMBL" id="JADJZA010000007">
    <property type="protein sequence ID" value="MBK9297386.1"/>
    <property type="molecule type" value="Genomic_DNA"/>
</dbReference>
<evidence type="ECO:0000313" key="12">
    <source>
        <dbReference type="EMBL" id="MBK9297386.1"/>
    </source>
</evidence>
<dbReference type="GO" id="GO:0009103">
    <property type="term" value="P:lipopolysaccharide biosynthetic process"/>
    <property type="evidence" value="ECO:0007669"/>
    <property type="project" value="TreeGrafter"/>
</dbReference>
<reference evidence="12 13" key="1">
    <citation type="submission" date="2020-10" db="EMBL/GenBank/DDBJ databases">
        <title>Connecting structure to function with the recovery of over 1000 high-quality activated sludge metagenome-assembled genomes encoding full-length rRNA genes using long-read sequencing.</title>
        <authorList>
            <person name="Singleton C.M."/>
            <person name="Petriglieri F."/>
            <person name="Kristensen J.M."/>
            <person name="Kirkegaard R.H."/>
            <person name="Michaelsen T.Y."/>
            <person name="Andersen M.H."/>
            <person name="Karst S.M."/>
            <person name="Dueholm M.S."/>
            <person name="Nielsen P.H."/>
            <person name="Albertsen M."/>
        </authorList>
    </citation>
    <scope>NUCLEOTIDE SEQUENCE [LARGE SCALE GENOMIC DNA]</scope>
    <source>
        <strain evidence="12">Lyne_18-Q3-R50-59_MAXAC.006</strain>
    </source>
</reference>
<dbReference type="Proteomes" id="UP000727993">
    <property type="component" value="Unassembled WGS sequence"/>
</dbReference>
<keyword evidence="6 9" id="KW-0472">Membrane</keyword>
<dbReference type="InterPro" id="IPR050879">
    <property type="entry name" value="Acyltransferase_3"/>
</dbReference>
<dbReference type="InterPro" id="IPR043968">
    <property type="entry name" value="SGNH"/>
</dbReference>
<dbReference type="Pfam" id="PF19040">
    <property type="entry name" value="SGNH"/>
    <property type="match status" value="1"/>
</dbReference>
<feature type="transmembrane region" description="Helical" evidence="9">
    <location>
        <begin position="16"/>
        <end position="37"/>
    </location>
</feature>